<sequence length="422" mass="49683">MTQAEDVFCPMTPALVLVILNVGILIYEYGSASAVIWYRLDSSNLQFMLTVFKDYKKIVFSAFFKHSIWWSGCGGNSNMFHSYAHCMSVCGIYADNHTSVTKMTFRRFIPESNDNQVHHANNFVKNLLNEAVPSNEGRQYHNLFASFSSDSGREHQRNNLLLHKPSRGKKWRPVSVRNNQHQHDQLAKKYQYLFQRNLSKLWKVISSPFKQEPRQENSIRTTACKHGCVSEALDRRRQEKTLTNEARDYEQSNQIQSDQTKHPLSTTSTPPSEYLRAKQIEAYIQQMQTYDRSWAEALREHDRLIQQRRHDEYERMMKYEQELQRYQQAIQIAQNRVAKERADDTGFWHQQQQSSSQGQFLNPGQGETDKISNVPWPTNQRISEEVKRTHLKHRKLSNLEKLKQIEKNRKFLKTTPKVLQLR</sequence>
<dbReference type="GO" id="GO:0004867">
    <property type="term" value="F:serine-type endopeptidase inhibitor activity"/>
    <property type="evidence" value="ECO:0007669"/>
    <property type="project" value="InterPro"/>
</dbReference>
<evidence type="ECO:0000313" key="5">
    <source>
        <dbReference type="Proteomes" id="UP000050640"/>
    </source>
</evidence>
<dbReference type="Pfam" id="PF00014">
    <property type="entry name" value="Kunitz_BPTI"/>
    <property type="match status" value="1"/>
</dbReference>
<name>A0A0R3RJG3_9BILA</name>
<feature type="compositionally biased region" description="Low complexity" evidence="2">
    <location>
        <begin position="350"/>
        <end position="359"/>
    </location>
</feature>
<feature type="region of interest" description="Disordered" evidence="2">
    <location>
        <begin position="242"/>
        <end position="271"/>
    </location>
</feature>
<reference evidence="6" key="1">
    <citation type="submission" date="2017-02" db="UniProtKB">
        <authorList>
            <consortium name="WormBaseParasite"/>
        </authorList>
    </citation>
    <scope>IDENTIFICATION</scope>
</reference>
<keyword evidence="1" id="KW-0175">Coiled coil</keyword>
<dbReference type="Proteomes" id="UP000050640">
    <property type="component" value="Unplaced"/>
</dbReference>
<feature type="coiled-coil region" evidence="1">
    <location>
        <begin position="309"/>
        <end position="343"/>
    </location>
</feature>
<protein>
    <submittedName>
        <fullName evidence="6">BPTI/Kunitz inhibitor domain-containing protein</fullName>
    </submittedName>
</protein>
<dbReference type="STRING" id="1147741.A0A0R3RJG3"/>
<feature type="compositionally biased region" description="Polar residues" evidence="2">
    <location>
        <begin position="251"/>
        <end position="271"/>
    </location>
</feature>
<feature type="region of interest" description="Disordered" evidence="2">
    <location>
        <begin position="347"/>
        <end position="375"/>
    </location>
</feature>
<evidence type="ECO:0000256" key="2">
    <source>
        <dbReference type="SAM" id="MobiDB-lite"/>
    </source>
</evidence>
<evidence type="ECO:0000259" key="4">
    <source>
        <dbReference type="SMART" id="SM00131"/>
    </source>
</evidence>
<keyword evidence="3" id="KW-0812">Transmembrane</keyword>
<accession>A0A0R3RJG3</accession>
<feature type="domain" description="BPTI/Kunitz inhibitor" evidence="4">
    <location>
        <begin position="45"/>
        <end position="91"/>
    </location>
</feature>
<dbReference type="Gene3D" id="4.10.410.10">
    <property type="entry name" value="Pancreatic trypsin inhibitor Kunitz domain"/>
    <property type="match status" value="1"/>
</dbReference>
<evidence type="ECO:0000256" key="3">
    <source>
        <dbReference type="SAM" id="Phobius"/>
    </source>
</evidence>
<proteinExistence type="predicted"/>
<dbReference type="SUPFAM" id="SSF57362">
    <property type="entry name" value="BPTI-like"/>
    <property type="match status" value="1"/>
</dbReference>
<dbReference type="WBParaSite" id="EEL_0000162201-mRNA-1">
    <property type="protein sequence ID" value="EEL_0000162201-mRNA-1"/>
    <property type="gene ID" value="EEL_0000162201"/>
</dbReference>
<keyword evidence="5" id="KW-1185">Reference proteome</keyword>
<keyword evidence="3" id="KW-1133">Transmembrane helix</keyword>
<keyword evidence="3" id="KW-0472">Membrane</keyword>
<evidence type="ECO:0000256" key="1">
    <source>
        <dbReference type="SAM" id="Coils"/>
    </source>
</evidence>
<dbReference type="InterPro" id="IPR002223">
    <property type="entry name" value="Kunitz_BPTI"/>
</dbReference>
<dbReference type="InterPro" id="IPR036880">
    <property type="entry name" value="Kunitz_BPTI_sf"/>
</dbReference>
<dbReference type="SMART" id="SM00131">
    <property type="entry name" value="KU"/>
    <property type="match status" value="1"/>
</dbReference>
<dbReference type="AlphaFoldDB" id="A0A0R3RJG3"/>
<organism evidence="5 6">
    <name type="scientific">Elaeophora elaphi</name>
    <dbReference type="NCBI Taxonomy" id="1147741"/>
    <lineage>
        <taxon>Eukaryota</taxon>
        <taxon>Metazoa</taxon>
        <taxon>Ecdysozoa</taxon>
        <taxon>Nematoda</taxon>
        <taxon>Chromadorea</taxon>
        <taxon>Rhabditida</taxon>
        <taxon>Spirurina</taxon>
        <taxon>Spiruromorpha</taxon>
        <taxon>Filarioidea</taxon>
        <taxon>Onchocercidae</taxon>
        <taxon>Elaeophora</taxon>
    </lineage>
</organism>
<evidence type="ECO:0000313" key="6">
    <source>
        <dbReference type="WBParaSite" id="EEL_0000162201-mRNA-1"/>
    </source>
</evidence>
<feature type="transmembrane region" description="Helical" evidence="3">
    <location>
        <begin position="14"/>
        <end position="38"/>
    </location>
</feature>